<dbReference type="GO" id="GO:0006086">
    <property type="term" value="P:pyruvate decarboxylation to acetyl-CoA"/>
    <property type="evidence" value="ECO:0007669"/>
    <property type="project" value="InterPro"/>
</dbReference>
<protein>
    <recommendedName>
        <fullName evidence="8">Dihydrolipoamide acetyltransferase component of pyruvate dehydrogenase complex</fullName>
    </recommendedName>
</protein>
<feature type="domain" description="Peripheral subunit-binding (PSBD)" evidence="5">
    <location>
        <begin position="182"/>
        <end position="220"/>
    </location>
</feature>
<organism evidence="6 7">
    <name type="scientific">Cronartium quercuum f. sp. fusiforme G11</name>
    <dbReference type="NCBI Taxonomy" id="708437"/>
    <lineage>
        <taxon>Eukaryota</taxon>
        <taxon>Fungi</taxon>
        <taxon>Dikarya</taxon>
        <taxon>Basidiomycota</taxon>
        <taxon>Pucciniomycotina</taxon>
        <taxon>Pucciniomycetes</taxon>
        <taxon>Pucciniales</taxon>
        <taxon>Coleosporiaceae</taxon>
        <taxon>Cronartium</taxon>
    </lineage>
</organism>
<evidence type="ECO:0000313" key="6">
    <source>
        <dbReference type="EMBL" id="KAG0149749.1"/>
    </source>
</evidence>
<dbReference type="PANTHER" id="PTHR23151:SF82">
    <property type="entry name" value="PYRUVATE DEHYDROGENASE COMPLEX PROTEIN X COMPONENT, MITOCHONDRIAL"/>
    <property type="match status" value="1"/>
</dbReference>
<feature type="compositionally biased region" description="Polar residues" evidence="3">
    <location>
        <begin position="129"/>
        <end position="143"/>
    </location>
</feature>
<keyword evidence="7" id="KW-1185">Reference proteome</keyword>
<dbReference type="PANTHER" id="PTHR23151">
    <property type="entry name" value="DIHYDROLIPOAMIDE ACETYL/SUCCINYL-TRANSFERASE-RELATED"/>
    <property type="match status" value="1"/>
</dbReference>
<dbReference type="AlphaFoldDB" id="A0A9P6NT43"/>
<dbReference type="Gene3D" id="4.10.320.10">
    <property type="entry name" value="E3-binding domain"/>
    <property type="match status" value="1"/>
</dbReference>
<dbReference type="FunFam" id="2.40.50.100:FF:000010">
    <property type="entry name" value="Acetyltransferase component of pyruvate dehydrogenase complex"/>
    <property type="match status" value="1"/>
</dbReference>
<dbReference type="Gene3D" id="2.40.50.100">
    <property type="match status" value="1"/>
</dbReference>
<dbReference type="GO" id="GO:0004742">
    <property type="term" value="F:dihydrolipoyllysine-residue acetyltransferase activity"/>
    <property type="evidence" value="ECO:0007669"/>
    <property type="project" value="TreeGrafter"/>
</dbReference>
<dbReference type="Pfam" id="PF00364">
    <property type="entry name" value="Biotin_lipoyl"/>
    <property type="match status" value="1"/>
</dbReference>
<dbReference type="SUPFAM" id="SSF47005">
    <property type="entry name" value="Peripheral subunit-binding domain of 2-oxo acid dehydrogenase complex"/>
    <property type="match status" value="1"/>
</dbReference>
<dbReference type="CDD" id="cd06849">
    <property type="entry name" value="lipoyl_domain"/>
    <property type="match status" value="1"/>
</dbReference>
<evidence type="ECO:0000259" key="5">
    <source>
        <dbReference type="PROSITE" id="PS51826"/>
    </source>
</evidence>
<dbReference type="GO" id="GO:0045254">
    <property type="term" value="C:pyruvate dehydrogenase complex"/>
    <property type="evidence" value="ECO:0007669"/>
    <property type="project" value="InterPro"/>
</dbReference>
<gene>
    <name evidence="6" type="ORF">CROQUDRAFT_653311</name>
</gene>
<dbReference type="InterPro" id="IPR036625">
    <property type="entry name" value="E3-bd_dom_sf"/>
</dbReference>
<dbReference type="InterPro" id="IPR045257">
    <property type="entry name" value="E2/Pdx1"/>
</dbReference>
<keyword evidence="2" id="KW-0450">Lipoyl</keyword>
<dbReference type="PROSITE" id="PS50968">
    <property type="entry name" value="BIOTINYL_LIPOYL"/>
    <property type="match status" value="1"/>
</dbReference>
<evidence type="ECO:0000313" key="7">
    <source>
        <dbReference type="Proteomes" id="UP000886653"/>
    </source>
</evidence>
<evidence type="ECO:0000256" key="2">
    <source>
        <dbReference type="ARBA" id="ARBA00022823"/>
    </source>
</evidence>
<dbReference type="InterPro" id="IPR011053">
    <property type="entry name" value="Single_hybrid_motif"/>
</dbReference>
<dbReference type="InterPro" id="IPR004167">
    <property type="entry name" value="PSBD"/>
</dbReference>
<comment type="similarity">
    <text evidence="1">Belongs to the 2-oxoacid dehydrogenase family.</text>
</comment>
<dbReference type="Proteomes" id="UP000886653">
    <property type="component" value="Unassembled WGS sequence"/>
</dbReference>
<name>A0A9P6NT43_9BASI</name>
<feature type="domain" description="Lipoyl-binding" evidence="4">
    <location>
        <begin position="38"/>
        <end position="113"/>
    </location>
</feature>
<dbReference type="EMBL" id="MU167225">
    <property type="protein sequence ID" value="KAG0149749.1"/>
    <property type="molecule type" value="Genomic_DNA"/>
</dbReference>
<proteinExistence type="inferred from homology"/>
<dbReference type="PROSITE" id="PS51826">
    <property type="entry name" value="PSBD"/>
    <property type="match status" value="1"/>
</dbReference>
<evidence type="ECO:0000256" key="1">
    <source>
        <dbReference type="ARBA" id="ARBA00007317"/>
    </source>
</evidence>
<evidence type="ECO:0000256" key="3">
    <source>
        <dbReference type="SAM" id="MobiDB-lite"/>
    </source>
</evidence>
<dbReference type="OrthoDB" id="537444at2759"/>
<dbReference type="InterPro" id="IPR000089">
    <property type="entry name" value="Biotin_lipoyl"/>
</dbReference>
<sequence length="330" mass="34820">MLVNGAVRLASCGLNGARLPCHMVGSRIFHSCSYVRAITPLRMPALSPTMEAGQISRWNLEPGARFSAGDILLTVETDKAEVDVEAQDDGYMGPQLVSARTSIKVGEVIAVLGEEAGDVSEKVEVPETWKSSGDSAVPRSTQSSEDKVQSRGTSDGACASSSSDHKQYAGQYANLHPTAKMPLSPAVTRILIENQIGDATGIKATGLNGRLTKGDVLHHLGIVSSPVGSAQKMFADDAHSRTLEKSSLSLTSSIATQLPPLPLDGPALRRCITAGLAITSRSVAQPKLLEPSPTFDSILGEYHRSLPLSTHTFPIPSSPVQDSYLEGLGP</sequence>
<comment type="caution">
    <text evidence="6">The sequence shown here is derived from an EMBL/GenBank/DDBJ whole genome shotgun (WGS) entry which is preliminary data.</text>
</comment>
<reference evidence="6" key="1">
    <citation type="submission" date="2013-11" db="EMBL/GenBank/DDBJ databases">
        <title>Genome sequence of the fusiform rust pathogen reveals effectors for host alternation and coevolution with pine.</title>
        <authorList>
            <consortium name="DOE Joint Genome Institute"/>
            <person name="Smith K."/>
            <person name="Pendleton A."/>
            <person name="Kubisiak T."/>
            <person name="Anderson C."/>
            <person name="Salamov A."/>
            <person name="Aerts A."/>
            <person name="Riley R."/>
            <person name="Clum A."/>
            <person name="Lindquist E."/>
            <person name="Ence D."/>
            <person name="Campbell M."/>
            <person name="Kronenberg Z."/>
            <person name="Feau N."/>
            <person name="Dhillon B."/>
            <person name="Hamelin R."/>
            <person name="Burleigh J."/>
            <person name="Smith J."/>
            <person name="Yandell M."/>
            <person name="Nelson C."/>
            <person name="Grigoriev I."/>
            <person name="Davis J."/>
        </authorList>
    </citation>
    <scope>NUCLEOTIDE SEQUENCE</scope>
    <source>
        <strain evidence="6">G11</strain>
    </source>
</reference>
<accession>A0A9P6NT43</accession>
<feature type="region of interest" description="Disordered" evidence="3">
    <location>
        <begin position="120"/>
        <end position="163"/>
    </location>
</feature>
<dbReference type="SUPFAM" id="SSF51230">
    <property type="entry name" value="Single hybrid motif"/>
    <property type="match status" value="1"/>
</dbReference>
<dbReference type="Pfam" id="PF02817">
    <property type="entry name" value="E3_binding"/>
    <property type="match status" value="1"/>
</dbReference>
<evidence type="ECO:0000259" key="4">
    <source>
        <dbReference type="PROSITE" id="PS50968"/>
    </source>
</evidence>
<evidence type="ECO:0008006" key="8">
    <source>
        <dbReference type="Google" id="ProtNLM"/>
    </source>
</evidence>